<evidence type="ECO:0000256" key="9">
    <source>
        <dbReference type="ARBA" id="ARBA00029962"/>
    </source>
</evidence>
<accession>A0A2Z6DYE6</accession>
<dbReference type="GO" id="GO:0005829">
    <property type="term" value="C:cytosol"/>
    <property type="evidence" value="ECO:0007669"/>
    <property type="project" value="TreeGrafter"/>
</dbReference>
<feature type="binding site" evidence="12">
    <location>
        <begin position="12"/>
        <end position="19"/>
    </location>
    <ligand>
        <name>ATP</name>
        <dbReference type="ChEBI" id="CHEBI:30616"/>
    </ligand>
</feature>
<evidence type="ECO:0000256" key="1">
    <source>
        <dbReference type="ARBA" id="ARBA00009776"/>
    </source>
</evidence>
<evidence type="ECO:0000256" key="7">
    <source>
        <dbReference type="ARBA" id="ARBA00022777"/>
    </source>
</evidence>
<dbReference type="PANTHER" id="PTHR10344:SF4">
    <property type="entry name" value="UMP-CMP KINASE 2, MITOCHONDRIAL"/>
    <property type="match status" value="1"/>
</dbReference>
<dbReference type="HAMAP" id="MF_00165">
    <property type="entry name" value="Thymidylate_kinase"/>
    <property type="match status" value="1"/>
</dbReference>
<evidence type="ECO:0000313" key="14">
    <source>
        <dbReference type="EMBL" id="BBD77368.1"/>
    </source>
</evidence>
<dbReference type="RefSeq" id="WP_119335109.1">
    <property type="nucleotide sequence ID" value="NZ_AP018558.1"/>
</dbReference>
<dbReference type="SUPFAM" id="SSF52540">
    <property type="entry name" value="P-loop containing nucleoside triphosphate hydrolases"/>
    <property type="match status" value="1"/>
</dbReference>
<dbReference type="GO" id="GO:0005524">
    <property type="term" value="F:ATP binding"/>
    <property type="evidence" value="ECO:0007669"/>
    <property type="project" value="UniProtKB-UniRule"/>
</dbReference>
<gene>
    <name evidence="12" type="primary">tmk</name>
    <name evidence="14" type="ORF">HPTL_1104</name>
</gene>
<dbReference type="EMBL" id="AP018558">
    <property type="protein sequence ID" value="BBD77368.1"/>
    <property type="molecule type" value="Genomic_DNA"/>
</dbReference>
<comment type="catalytic activity">
    <reaction evidence="10 12">
        <text>dTMP + ATP = dTDP + ADP</text>
        <dbReference type="Rhea" id="RHEA:13517"/>
        <dbReference type="ChEBI" id="CHEBI:30616"/>
        <dbReference type="ChEBI" id="CHEBI:58369"/>
        <dbReference type="ChEBI" id="CHEBI:63528"/>
        <dbReference type="ChEBI" id="CHEBI:456216"/>
        <dbReference type="EC" id="2.7.4.9"/>
    </reaction>
</comment>
<evidence type="ECO:0000259" key="13">
    <source>
        <dbReference type="Pfam" id="PF02223"/>
    </source>
</evidence>
<dbReference type="FunFam" id="3.40.50.300:FF:000225">
    <property type="entry name" value="Thymidylate kinase"/>
    <property type="match status" value="1"/>
</dbReference>
<dbReference type="GO" id="GO:0006227">
    <property type="term" value="P:dUDP biosynthetic process"/>
    <property type="evidence" value="ECO:0007669"/>
    <property type="project" value="TreeGrafter"/>
</dbReference>
<dbReference type="KEGG" id="htl:HPTL_1104"/>
<evidence type="ECO:0000256" key="3">
    <source>
        <dbReference type="ARBA" id="ARBA00017144"/>
    </source>
</evidence>
<protein>
    <recommendedName>
        <fullName evidence="3 12">Thymidylate kinase</fullName>
        <ecNumber evidence="2 12">2.7.4.9</ecNumber>
    </recommendedName>
    <alternativeName>
        <fullName evidence="9 12">dTMP kinase</fullName>
    </alternativeName>
</protein>
<keyword evidence="4 12" id="KW-0808">Transferase</keyword>
<sequence>MSTRGRFLVFEGIDGAGKSTQIAALSEWLQAQGVATVTTREPGGTPVGEAIRTLVLTHDMHAETELMLICAARREHLLTVIDPALAAGRWVVCDRFADASFAYQVGGRGVDRERFRQLDEWTRSGRQPDLVFLFDLPVAAAAKRRANRDLSDGPSACDRFERESEAFFAAVRAAYLARAAQDPERYCVLDAQLPPERLTEIVLATVAQRWFAPKTRQSPSQGVAHDG</sequence>
<keyword evidence="6 12" id="KW-0547">Nucleotide-binding</keyword>
<dbReference type="OrthoDB" id="5291738at2"/>
<keyword evidence="15" id="KW-1185">Reference proteome</keyword>
<dbReference type="Pfam" id="PF02223">
    <property type="entry name" value="Thymidylate_kin"/>
    <property type="match status" value="1"/>
</dbReference>
<evidence type="ECO:0000256" key="10">
    <source>
        <dbReference type="ARBA" id="ARBA00048743"/>
    </source>
</evidence>
<evidence type="ECO:0000256" key="11">
    <source>
        <dbReference type="ARBA" id="ARBA00057735"/>
    </source>
</evidence>
<comment type="similarity">
    <text evidence="1 12">Belongs to the thymidylate kinase family.</text>
</comment>
<dbReference type="NCBIfam" id="TIGR00041">
    <property type="entry name" value="DTMP_kinase"/>
    <property type="match status" value="1"/>
</dbReference>
<reference evidence="14 15" key="1">
    <citation type="submission" date="2018-04" db="EMBL/GenBank/DDBJ databases">
        <title>Complete genome sequence of Hydrogenophilus thermoluteolus TH-1.</title>
        <authorList>
            <person name="Arai H."/>
        </authorList>
    </citation>
    <scope>NUCLEOTIDE SEQUENCE [LARGE SCALE GENOMIC DNA]</scope>
    <source>
        <strain evidence="14 15">TH-1</strain>
    </source>
</reference>
<name>A0A2Z6DYE6_HYDTE</name>
<keyword evidence="8 12" id="KW-0067">ATP-binding</keyword>
<comment type="function">
    <text evidence="11 12">Phosphorylation of dTMP to form dTDP in both de novo and salvage pathways of dTTP synthesis.</text>
</comment>
<evidence type="ECO:0000256" key="2">
    <source>
        <dbReference type="ARBA" id="ARBA00012980"/>
    </source>
</evidence>
<dbReference type="GO" id="GO:0006233">
    <property type="term" value="P:dTDP biosynthetic process"/>
    <property type="evidence" value="ECO:0007669"/>
    <property type="project" value="InterPro"/>
</dbReference>
<dbReference type="PANTHER" id="PTHR10344">
    <property type="entry name" value="THYMIDYLATE KINASE"/>
    <property type="match status" value="1"/>
</dbReference>
<dbReference type="CDD" id="cd01672">
    <property type="entry name" value="TMPK"/>
    <property type="match status" value="1"/>
</dbReference>
<keyword evidence="7 12" id="KW-0418">Kinase</keyword>
<evidence type="ECO:0000256" key="6">
    <source>
        <dbReference type="ARBA" id="ARBA00022741"/>
    </source>
</evidence>
<dbReference type="InterPro" id="IPR039430">
    <property type="entry name" value="Thymidylate_kin-like_dom"/>
</dbReference>
<dbReference type="AlphaFoldDB" id="A0A2Z6DYE6"/>
<keyword evidence="5 12" id="KW-0545">Nucleotide biosynthesis</keyword>
<dbReference type="InterPro" id="IPR018094">
    <property type="entry name" value="Thymidylate_kinase"/>
</dbReference>
<evidence type="ECO:0000256" key="4">
    <source>
        <dbReference type="ARBA" id="ARBA00022679"/>
    </source>
</evidence>
<dbReference type="GO" id="GO:0004798">
    <property type="term" value="F:dTMP kinase activity"/>
    <property type="evidence" value="ECO:0007669"/>
    <property type="project" value="UniProtKB-UniRule"/>
</dbReference>
<evidence type="ECO:0000256" key="12">
    <source>
        <dbReference type="HAMAP-Rule" id="MF_00165"/>
    </source>
</evidence>
<evidence type="ECO:0000313" key="15">
    <source>
        <dbReference type="Proteomes" id="UP000262004"/>
    </source>
</evidence>
<evidence type="ECO:0000256" key="5">
    <source>
        <dbReference type="ARBA" id="ARBA00022727"/>
    </source>
</evidence>
<dbReference type="Gene3D" id="3.40.50.300">
    <property type="entry name" value="P-loop containing nucleotide triphosphate hydrolases"/>
    <property type="match status" value="1"/>
</dbReference>
<organism evidence="14 15">
    <name type="scientific">Hydrogenophilus thermoluteolus</name>
    <name type="common">Pseudomonas hydrogenothermophila</name>
    <dbReference type="NCBI Taxonomy" id="297"/>
    <lineage>
        <taxon>Bacteria</taxon>
        <taxon>Pseudomonadati</taxon>
        <taxon>Pseudomonadota</taxon>
        <taxon>Hydrogenophilia</taxon>
        <taxon>Hydrogenophilales</taxon>
        <taxon>Hydrogenophilaceae</taxon>
        <taxon>Hydrogenophilus</taxon>
    </lineage>
</organism>
<proteinExistence type="inferred from homology"/>
<dbReference type="InterPro" id="IPR027417">
    <property type="entry name" value="P-loop_NTPase"/>
</dbReference>
<evidence type="ECO:0000256" key="8">
    <source>
        <dbReference type="ARBA" id="ARBA00022840"/>
    </source>
</evidence>
<dbReference type="Proteomes" id="UP000262004">
    <property type="component" value="Chromosome"/>
</dbReference>
<dbReference type="EC" id="2.7.4.9" evidence="2 12"/>
<dbReference type="GO" id="GO:0006235">
    <property type="term" value="P:dTTP biosynthetic process"/>
    <property type="evidence" value="ECO:0007669"/>
    <property type="project" value="UniProtKB-UniRule"/>
</dbReference>
<feature type="domain" description="Thymidylate kinase-like" evidence="13">
    <location>
        <begin position="10"/>
        <end position="198"/>
    </location>
</feature>